<feature type="transmembrane region" description="Helical" evidence="8">
    <location>
        <begin position="12"/>
        <end position="45"/>
    </location>
</feature>
<accession>A0A2T0TZB1</accession>
<keyword evidence="3" id="KW-0813">Transport</keyword>
<evidence type="ECO:0000256" key="4">
    <source>
        <dbReference type="ARBA" id="ARBA00022475"/>
    </source>
</evidence>
<evidence type="ECO:0000256" key="5">
    <source>
        <dbReference type="ARBA" id="ARBA00022692"/>
    </source>
</evidence>
<evidence type="ECO:0000256" key="3">
    <source>
        <dbReference type="ARBA" id="ARBA00022448"/>
    </source>
</evidence>
<name>A0A2T0TZB1_9SPHI</name>
<keyword evidence="7 8" id="KW-0472">Membrane</keyword>
<organism evidence="9 10">
    <name type="scientific">Arcticibacter pallidicorallinus</name>
    <dbReference type="NCBI Taxonomy" id="1259464"/>
    <lineage>
        <taxon>Bacteria</taxon>
        <taxon>Pseudomonadati</taxon>
        <taxon>Bacteroidota</taxon>
        <taxon>Sphingobacteriia</taxon>
        <taxon>Sphingobacteriales</taxon>
        <taxon>Sphingobacteriaceae</taxon>
        <taxon>Arcticibacter</taxon>
    </lineage>
</organism>
<sequence>MPITVKRSIELLGLFLLVALVILGNNIIMPLVMAFFISIVLLPAYRYFRKLRFPNSLAIFLPILLMAMFLGGIGWFFSSQVARLVSDFPQIQKNVSMHLNSLSGWVNSISHFSTTEQINFINEQSNKLLTYAGTLLTGAATSVTSTLVFIALLPIYVFLMLTYKNLLLRFVFMWFKKEDHTKVEDVLGESEAIIKSYLIGLLIQITYMTILLGGILLVLGIKHALLIGVLFAFLNLIPYVGALIGNLVGVILTLASSPDLTPVLIVLGVIAFVQFLDNNILMPRIVGSKVRINALGTIVGVLVGGAIAGVSGMFLSLPIIAVMKIVFDRSDMFKPWGVLLGDEIPKESPMKDTRLRMKSDRLRKQLEVENDIIPEDHSNDK</sequence>
<dbReference type="AlphaFoldDB" id="A0A2T0TZB1"/>
<evidence type="ECO:0000313" key="9">
    <source>
        <dbReference type="EMBL" id="PRY50898.1"/>
    </source>
</evidence>
<keyword evidence="5 8" id="KW-0812">Transmembrane</keyword>
<evidence type="ECO:0000256" key="7">
    <source>
        <dbReference type="ARBA" id="ARBA00023136"/>
    </source>
</evidence>
<feature type="transmembrane region" description="Helical" evidence="8">
    <location>
        <begin position="57"/>
        <end position="77"/>
    </location>
</feature>
<dbReference type="InterPro" id="IPR002549">
    <property type="entry name" value="AI-2E-like"/>
</dbReference>
<gene>
    <name evidence="9" type="ORF">B0I27_108106</name>
</gene>
<dbReference type="EMBL" id="PVTH01000008">
    <property type="protein sequence ID" value="PRY50898.1"/>
    <property type="molecule type" value="Genomic_DNA"/>
</dbReference>
<evidence type="ECO:0000256" key="2">
    <source>
        <dbReference type="ARBA" id="ARBA00009773"/>
    </source>
</evidence>
<evidence type="ECO:0000313" key="10">
    <source>
        <dbReference type="Proteomes" id="UP000238034"/>
    </source>
</evidence>
<feature type="transmembrane region" description="Helical" evidence="8">
    <location>
        <begin position="225"/>
        <end position="248"/>
    </location>
</feature>
<dbReference type="PANTHER" id="PTHR21716">
    <property type="entry name" value="TRANSMEMBRANE PROTEIN"/>
    <property type="match status" value="1"/>
</dbReference>
<dbReference type="Pfam" id="PF01594">
    <property type="entry name" value="AI-2E_transport"/>
    <property type="match status" value="1"/>
</dbReference>
<evidence type="ECO:0000256" key="8">
    <source>
        <dbReference type="SAM" id="Phobius"/>
    </source>
</evidence>
<feature type="transmembrane region" description="Helical" evidence="8">
    <location>
        <begin position="296"/>
        <end position="322"/>
    </location>
</feature>
<reference evidence="9 10" key="1">
    <citation type="submission" date="2018-03" db="EMBL/GenBank/DDBJ databases">
        <title>Genomic Encyclopedia of Type Strains, Phase III (KMG-III): the genomes of soil and plant-associated and newly described type strains.</title>
        <authorList>
            <person name="Whitman W."/>
        </authorList>
    </citation>
    <scope>NUCLEOTIDE SEQUENCE [LARGE SCALE GENOMIC DNA]</scope>
    <source>
        <strain evidence="9 10">CGMCC 1.9313</strain>
    </source>
</reference>
<comment type="subcellular location">
    <subcellularLocation>
        <location evidence="1">Cell membrane</location>
        <topology evidence="1">Multi-pass membrane protein</topology>
    </subcellularLocation>
</comment>
<dbReference type="Proteomes" id="UP000238034">
    <property type="component" value="Unassembled WGS sequence"/>
</dbReference>
<keyword evidence="6 8" id="KW-1133">Transmembrane helix</keyword>
<protein>
    <submittedName>
        <fullName evidence="9">Putative PurR-regulated permease PerM</fullName>
    </submittedName>
</protein>
<keyword evidence="4" id="KW-1003">Cell membrane</keyword>
<dbReference type="GO" id="GO:0005886">
    <property type="term" value="C:plasma membrane"/>
    <property type="evidence" value="ECO:0007669"/>
    <property type="project" value="UniProtKB-SubCell"/>
</dbReference>
<evidence type="ECO:0000256" key="1">
    <source>
        <dbReference type="ARBA" id="ARBA00004651"/>
    </source>
</evidence>
<comment type="caution">
    <text evidence="9">The sequence shown here is derived from an EMBL/GenBank/DDBJ whole genome shotgun (WGS) entry which is preliminary data.</text>
</comment>
<proteinExistence type="inferred from homology"/>
<feature type="transmembrane region" description="Helical" evidence="8">
    <location>
        <begin position="260"/>
        <end position="276"/>
    </location>
</feature>
<dbReference type="PANTHER" id="PTHR21716:SF53">
    <property type="entry name" value="PERMEASE PERM-RELATED"/>
    <property type="match status" value="1"/>
</dbReference>
<feature type="transmembrane region" description="Helical" evidence="8">
    <location>
        <begin position="197"/>
        <end position="219"/>
    </location>
</feature>
<feature type="transmembrane region" description="Helical" evidence="8">
    <location>
        <begin position="135"/>
        <end position="159"/>
    </location>
</feature>
<keyword evidence="10" id="KW-1185">Reference proteome</keyword>
<comment type="similarity">
    <text evidence="2">Belongs to the autoinducer-2 exporter (AI-2E) (TC 2.A.86) family.</text>
</comment>
<evidence type="ECO:0000256" key="6">
    <source>
        <dbReference type="ARBA" id="ARBA00022989"/>
    </source>
</evidence>
<dbReference type="RefSeq" id="WP_342751877.1">
    <property type="nucleotide sequence ID" value="NZ_PVTH01000008.1"/>
</dbReference>